<organism evidence="1 2">
    <name type="scientific">Xylaria grammica</name>
    <dbReference type="NCBI Taxonomy" id="363999"/>
    <lineage>
        <taxon>Eukaryota</taxon>
        <taxon>Fungi</taxon>
        <taxon>Dikarya</taxon>
        <taxon>Ascomycota</taxon>
        <taxon>Pezizomycotina</taxon>
        <taxon>Sordariomycetes</taxon>
        <taxon>Xylariomycetidae</taxon>
        <taxon>Xylariales</taxon>
        <taxon>Xylariaceae</taxon>
        <taxon>Xylaria</taxon>
    </lineage>
</organism>
<evidence type="ECO:0000313" key="2">
    <source>
        <dbReference type="Proteomes" id="UP000286045"/>
    </source>
</evidence>
<proteinExistence type="predicted"/>
<protein>
    <submittedName>
        <fullName evidence="1">Uncharacterized protein</fullName>
    </submittedName>
</protein>
<evidence type="ECO:0000313" key="1">
    <source>
        <dbReference type="EMBL" id="RWA06783.1"/>
    </source>
</evidence>
<reference evidence="1 2" key="1">
    <citation type="submission" date="2018-12" db="EMBL/GenBank/DDBJ databases">
        <title>Draft genome sequence of Xylaria grammica IHI A82.</title>
        <authorList>
            <person name="Buettner E."/>
            <person name="Kellner H."/>
        </authorList>
    </citation>
    <scope>NUCLEOTIDE SEQUENCE [LARGE SCALE GENOMIC DNA]</scope>
    <source>
        <strain evidence="1 2">IHI A82</strain>
    </source>
</reference>
<keyword evidence="2" id="KW-1185">Reference proteome</keyword>
<gene>
    <name evidence="1" type="ORF">EKO27_g8319</name>
</gene>
<sequence length="37" mass="4335">MQNSPKPPSLFSLLLDNHERNLPLRHAAARKRRRGEQ</sequence>
<comment type="caution">
    <text evidence="1">The sequence shown here is derived from an EMBL/GenBank/DDBJ whole genome shotgun (WGS) entry which is preliminary data.</text>
</comment>
<dbReference type="AlphaFoldDB" id="A0A439CX51"/>
<accession>A0A439CX51</accession>
<name>A0A439CX51_9PEZI</name>
<feature type="non-terminal residue" evidence="1">
    <location>
        <position position="37"/>
    </location>
</feature>
<dbReference type="EMBL" id="RYZI01000308">
    <property type="protein sequence ID" value="RWA06783.1"/>
    <property type="molecule type" value="Genomic_DNA"/>
</dbReference>
<dbReference type="Proteomes" id="UP000286045">
    <property type="component" value="Unassembled WGS sequence"/>
</dbReference>